<sequence length="110" mass="12930">MTGCDNYMPYIVDKFGCRVQTWSPCRKMTDRTVVKHWQSVGQMSCAHVTCMVASSQPSRATLHETCNKTTCHMTIGRVQQDTQKVSIRRHWFNREFQMYQLSLPLQWHCN</sequence>
<dbReference type="AlphaFoldDB" id="E4ZWJ8"/>
<keyword evidence="2" id="KW-1185">Reference proteome</keyword>
<proteinExistence type="predicted"/>
<evidence type="ECO:0000313" key="1">
    <source>
        <dbReference type="EMBL" id="CBX95974.1"/>
    </source>
</evidence>
<dbReference type="HOGENOM" id="CLU_2171538_0_0_1"/>
<evidence type="ECO:0000313" key="2">
    <source>
        <dbReference type="Proteomes" id="UP000002668"/>
    </source>
</evidence>
<dbReference type="Proteomes" id="UP000002668">
    <property type="component" value="Genome"/>
</dbReference>
<dbReference type="InParanoid" id="E4ZWJ8"/>
<accession>E4ZWJ8</accession>
<dbReference type="VEuPathDB" id="FungiDB:LEMA_P031260.1"/>
<protein>
    <submittedName>
        <fullName evidence="1">Predicted protein</fullName>
    </submittedName>
</protein>
<organism evidence="2">
    <name type="scientific">Leptosphaeria maculans (strain JN3 / isolate v23.1.3 / race Av1-4-5-6-7-8)</name>
    <name type="common">Blackleg fungus</name>
    <name type="synonym">Phoma lingam</name>
    <dbReference type="NCBI Taxonomy" id="985895"/>
    <lineage>
        <taxon>Eukaryota</taxon>
        <taxon>Fungi</taxon>
        <taxon>Dikarya</taxon>
        <taxon>Ascomycota</taxon>
        <taxon>Pezizomycotina</taxon>
        <taxon>Dothideomycetes</taxon>
        <taxon>Pleosporomycetidae</taxon>
        <taxon>Pleosporales</taxon>
        <taxon>Pleosporineae</taxon>
        <taxon>Leptosphaeriaceae</taxon>
        <taxon>Plenodomus</taxon>
        <taxon>Plenodomus lingam/Leptosphaeria maculans species complex</taxon>
    </lineage>
</organism>
<name>E4ZWJ8_LEPMJ</name>
<dbReference type="EMBL" id="FP929127">
    <property type="protein sequence ID" value="CBX95974.1"/>
    <property type="molecule type" value="Genomic_DNA"/>
</dbReference>
<reference evidence="2" key="1">
    <citation type="journal article" date="2011" name="Nat. Commun.">
        <title>Effector diversification within compartments of the Leptosphaeria maculans genome affected by Repeat-Induced Point mutations.</title>
        <authorList>
            <person name="Rouxel T."/>
            <person name="Grandaubert J."/>
            <person name="Hane J.K."/>
            <person name="Hoede C."/>
            <person name="van de Wouw A.P."/>
            <person name="Couloux A."/>
            <person name="Dominguez V."/>
            <person name="Anthouard V."/>
            <person name="Bally P."/>
            <person name="Bourras S."/>
            <person name="Cozijnsen A.J."/>
            <person name="Ciuffetti L.M."/>
            <person name="Degrave A."/>
            <person name="Dilmaghani A."/>
            <person name="Duret L."/>
            <person name="Fudal I."/>
            <person name="Goodwin S.B."/>
            <person name="Gout L."/>
            <person name="Glaser N."/>
            <person name="Linglin J."/>
            <person name="Kema G.H.J."/>
            <person name="Lapalu N."/>
            <person name="Lawrence C.B."/>
            <person name="May K."/>
            <person name="Meyer M."/>
            <person name="Ollivier B."/>
            <person name="Poulain J."/>
            <person name="Schoch C.L."/>
            <person name="Simon A."/>
            <person name="Spatafora J.W."/>
            <person name="Stachowiak A."/>
            <person name="Turgeon B.G."/>
            <person name="Tyler B.M."/>
            <person name="Vincent D."/>
            <person name="Weissenbach J."/>
            <person name="Amselem J."/>
            <person name="Quesneville H."/>
            <person name="Oliver R.P."/>
            <person name="Wincker P."/>
            <person name="Balesdent M.-H."/>
            <person name="Howlett B.J."/>
        </authorList>
    </citation>
    <scope>NUCLEOTIDE SEQUENCE [LARGE SCALE GENOMIC DNA]</scope>
    <source>
        <strain evidence="2">JN3 / isolate v23.1.3 / race Av1-4-5-6-7-8</strain>
    </source>
</reference>
<gene>
    <name evidence="1" type="ORF">LEMA_P031260.1</name>
</gene>